<name>A0AAT9J7T0_9VIRU</name>
<reference evidence="2" key="1">
    <citation type="journal article" date="2024" name="ISME J.">
        <title>Pleomorphic viruses establish stable relationship with marine hyperthermophilic archaea.</title>
        <authorList>
            <person name="Baquero D.P."/>
            <person name="Bignon E.A."/>
            <person name="Krupovic M."/>
        </authorList>
    </citation>
    <scope>NUCLEOTIDE SEQUENCE</scope>
</reference>
<dbReference type="EMBL" id="BK065158">
    <property type="protein sequence ID" value="DBA54674.1"/>
    <property type="molecule type" value="Genomic_DNA"/>
</dbReference>
<organism evidence="2">
    <name type="scientific">Pleomorphic virus ThalV2</name>
    <dbReference type="NCBI Taxonomy" id="3115753"/>
    <lineage>
        <taxon>Viruses</taxon>
        <taxon>Monodnaviria</taxon>
        <taxon>Trapavirae</taxon>
        <taxon>Saleviricota</taxon>
        <taxon>Huolimaviricetes</taxon>
        <taxon>Haloruvirales</taxon>
        <taxon>Pleolipoviridae</taxon>
    </lineage>
</organism>
<gene>
    <name evidence="2" type="ORF">ThalV2_gp06</name>
</gene>
<evidence type="ECO:0000313" key="2">
    <source>
        <dbReference type="EMBL" id="DBA54674.1"/>
    </source>
</evidence>
<accession>A0AAT9J7T0</accession>
<feature type="region of interest" description="Disordered" evidence="1">
    <location>
        <begin position="94"/>
        <end position="121"/>
    </location>
</feature>
<proteinExistence type="predicted"/>
<protein>
    <submittedName>
        <fullName evidence="2">Uncharacterized protein</fullName>
    </submittedName>
</protein>
<evidence type="ECO:0000256" key="1">
    <source>
        <dbReference type="SAM" id="MobiDB-lite"/>
    </source>
</evidence>
<sequence>MSRVNLKANDKVEQLKRFISYRLGKKLGLGTLVFDPFGDRLIFLLDVAEKEFGKEARDELFRFLEPYHKMRVLKTLQNEAIKQKFWIAASDLAKQDGEKEKVEESDDDILGLFDGGEGLDE</sequence>